<feature type="compositionally biased region" description="Low complexity" evidence="8">
    <location>
        <begin position="968"/>
        <end position="989"/>
    </location>
</feature>
<evidence type="ECO:0000256" key="3">
    <source>
        <dbReference type="ARBA" id="ARBA00022801"/>
    </source>
</evidence>
<protein>
    <recommendedName>
        <fullName evidence="7">Phosphodiesterase</fullName>
        <ecNumber evidence="7">3.1.4.-</ecNumber>
    </recommendedName>
</protein>
<evidence type="ECO:0000256" key="7">
    <source>
        <dbReference type="RuleBase" id="RU363067"/>
    </source>
</evidence>
<dbReference type="GO" id="GO:0046872">
    <property type="term" value="F:metal ion binding"/>
    <property type="evidence" value="ECO:0007669"/>
    <property type="project" value="UniProtKB-KW"/>
</dbReference>
<feature type="compositionally biased region" description="Polar residues" evidence="8">
    <location>
        <begin position="949"/>
        <end position="958"/>
    </location>
</feature>
<feature type="region of interest" description="Disordered" evidence="8">
    <location>
        <begin position="302"/>
        <end position="322"/>
    </location>
</feature>
<feature type="binding site" evidence="5">
    <location>
        <position position="1945"/>
    </location>
    <ligand>
        <name>AMP</name>
        <dbReference type="ChEBI" id="CHEBI:456215"/>
    </ligand>
</feature>
<keyword evidence="3 7" id="KW-0378">Hydrolase</keyword>
<evidence type="ECO:0000256" key="5">
    <source>
        <dbReference type="PIRSR" id="PIRSR623088-2"/>
    </source>
</evidence>
<dbReference type="GO" id="GO:0007165">
    <property type="term" value="P:signal transduction"/>
    <property type="evidence" value="ECO:0007669"/>
    <property type="project" value="InterPro"/>
</dbReference>
<feature type="binding site" evidence="6">
    <location>
        <position position="1908"/>
    </location>
    <ligand>
        <name>Zn(2+)</name>
        <dbReference type="ChEBI" id="CHEBI:29105"/>
        <label>1</label>
    </ligand>
</feature>
<feature type="compositionally biased region" description="Basic and acidic residues" evidence="8">
    <location>
        <begin position="83"/>
        <end position="117"/>
    </location>
</feature>
<evidence type="ECO:0000256" key="6">
    <source>
        <dbReference type="PIRSR" id="PIRSR623088-3"/>
    </source>
</evidence>
<feature type="compositionally biased region" description="Basic and acidic residues" evidence="8">
    <location>
        <begin position="1514"/>
        <end position="1527"/>
    </location>
</feature>
<dbReference type="VEuPathDB" id="ToxoDB:TGDOM2_293000"/>
<feature type="region of interest" description="Disordered" evidence="8">
    <location>
        <begin position="21"/>
        <end position="135"/>
    </location>
</feature>
<dbReference type="Gene3D" id="1.10.1300.10">
    <property type="entry name" value="3'5'-cyclic nucleotide phosphodiesterase, catalytic domain"/>
    <property type="match status" value="1"/>
</dbReference>
<feature type="compositionally biased region" description="Low complexity" evidence="8">
    <location>
        <begin position="310"/>
        <end position="322"/>
    </location>
</feature>
<sequence length="2238" mass="243989">MAELPPRRRRSSLIRLEENCDSLSGFGTRPSRTAPVHAVSPRASPLREEAAVSPTKNRDQEGLSPLQASPSTNRVLNTLWDPAGRETEPFGDLVEKGRTRREREEQDRRQSEGERRPYSTGRKTPEDGGDGCYTAHAGYSPGSLFASPGLPFYNEREQERRRRASRRIGAVGVDAQFYGSIGQQLRALQVACDRQKAEALRAPVEVACSAEASMISFGRSVAGTLSAALGCPLVFVCAYDKETDELYCCFTSLPLGLLCPPSSPDCARSRSPASGGALALGVDSEETAPAGAARRDVETLVSRESSLQTSSRVSSPLRLPPSHLARVPSETAAECISSHDHESSGGVFAGAYPQLSPALVSVPPGPSAYLSSLPAQLRLASARQMGLVSSTRRDSMHVGASRLAAAHAPAETERMQELLEAPTWEAKRENAEGEEKRTDPEAVETEEVTNTGDEEANRGHEKTRGMLNRVQDKWKAQKETKKEDASGRPDNRQLHAMEGGTTKAALSCVWPARKEKQRSASEIQQRGSMSSVDLEDAEADGGTYEGRQHTETGAEEEGSVLCGRLDSAEEVLVHQLHQFLRWRFVDDRRASNTASFAWSAPPEPQTVSPRKAERHSIPCSSGRVAASRTSSLAPLPSPARQSGLAGAMMERHRKGPPSPFHIPRWECVARATSVQRLEAEDPGTRTRCGEGRAASDSPRRQARVCESPLASPEEELPVPLRYVSDPVSCDDSFDSRSLEGPEVLVLSPHVGCIGELLQNASARTTQTFLYNPESDAIIWPRAGLPSPPPARSLPQSSSVPLETNACGRGVSGSSSPTPSSPSLTSSSASSAAASFVSMREPADQLAAQESDFRANDFQEGAGVLEGATAGVERAIDAGCASCSPLRLLVRQLRDQTGSRLWELMEESRIDYSSPSERKRGPVADGPFGRRSEAPSSSSLPRSLAPHTSHAASLSSLPAESTLPRSARKSPSSSSSSAASAERAPRRSAPTVPRSPSVSFSLPEAKETISGVDAGAAVPGELATRAARPNFPMGLLVCVQPLHADCQGQEELIDEVADRIEQLLLSVLYVEWLKRERTKKALQLELHRSVFQEALNPIKTVERFLSLIHTTLGVEQAAFFIVDAQNNSFVCLGGALKARGLTLPYSHPLLGEATRQGGRIAICNDVPPCMNGEYDDLARIRTQSAMVVPLLNAQGFVKGVLLLMNRSACALAHSGGPSCLSASSGLASRCFTPPSTAPPPRPPLRHAASSPLSLCRHQNSGVSCSSSPALSASPFFLRSVPRAPSFQLCGALSESVSFQVPRGSSPRAKPNLRGRLGSSDEPTGGREERGRTRGDRRSERDRSGACLCALCSPAARQQLSYGDQLLQTLTVPNELKVFRKFTREDEVFLRCIQCEIQNALGGALTNVCVAGMTLLKPMVTMVSYVVAEPDSSVIFRSQTGADHVLAEIKTIVEEDKRQLLRRLRRCQSLAPSMDELGSRSLPSWSSLTDLKRNEAAEKSRKPGDGEPPAGLGRGRNRERAAIVEDSRLRPVSPPFHGFEAMAQRRGRERENDRRRRERDTGRAKDSEEEKQRRSTVSGPRPDGVGDALGENLLATRLSPMRPLGPFGESPGDGRASARGPSDAGPFSLPSSYSVDTEEESLSSPVSRPNRSEAGDSPPLVSGIRRKREKPGLLTLQSMGDFCRRQGREREEEDDRSVSSSANWWREEGGRSGDLTGRGNSDEMLRVCSVSSAEGKEDGQEEEGEGGGQGDAKTDQDALDGAHDQVPGRKAKSHAEASTHAHAYRRKGLDGSRQIGRTFGSSEDRFSPACWKGLKRRKRASSVPSLVFSAALEKCERHMKAIRKDLVLAQFRGWNLDIWRRNSSEMEIFFLLALDDLGLLERREEKKLRHFFAIIRDGYHTDNPYHNFYHAIHVFQVCWMFLSAYGCRNILSPIEQLGILLAALCHDVDHPGVNNAFLRASLHPLSIMYNDKSVLENHHAAFAIRTMMQLGMYGAGSRIFPSGSGAAAPASPDGKSGSSGSRFEGRIVPSFSELRKIVIQAIFSTDMELFRQHHDAMKRRAQMKTNDREELEGEDDRNLLVTCLIHCADICNPVMSEGRNVQWASLVTQEFNAQVDLERRYGLPVSVFMDARTELQRTQSQIGFLSFVVLDQFRALADLIPEVSELVVQGEKNLEMWQRALDTLKAAAEAEKAGERYEDLPSNFSFRLKDLKFVDMRGVKCFGFIQCEEFDGYRPPSLDV</sequence>
<name>A0A086JI33_TOXGO</name>
<comment type="similarity">
    <text evidence="7">Belongs to the cyclic nucleotide phosphodiesterase family.</text>
</comment>
<feature type="compositionally biased region" description="Basic and acidic residues" evidence="8">
    <location>
        <begin position="678"/>
        <end position="690"/>
    </location>
</feature>
<feature type="domain" description="PDEase" evidence="9">
    <location>
        <begin position="1829"/>
        <end position="2182"/>
    </location>
</feature>
<feature type="binding site" evidence="5">
    <location>
        <begin position="1904"/>
        <end position="1908"/>
    </location>
    <ligand>
        <name>AMP</name>
        <dbReference type="ChEBI" id="CHEBI:456215"/>
    </ligand>
</feature>
<comment type="cofactor">
    <cofactor evidence="7">
        <name>a divalent metal cation</name>
        <dbReference type="ChEBI" id="CHEBI:60240"/>
    </cofactor>
    <text evidence="7">Binds 2 divalent metal cations per subunit. Site 1 may preferentially bind zinc ions, while site 2 has a preference for magnesium and/or manganese ions.</text>
</comment>
<proteinExistence type="inferred from homology"/>
<dbReference type="EC" id="3.1.4.-" evidence="7"/>
<feature type="region of interest" description="Disordered" evidence="8">
    <location>
        <begin position="1473"/>
        <end position="1785"/>
    </location>
</feature>
<evidence type="ECO:0000256" key="4">
    <source>
        <dbReference type="PIRSR" id="PIRSR623088-1"/>
    </source>
</evidence>
<dbReference type="OrthoDB" id="342865at2759"/>
<feature type="region of interest" description="Disordered" evidence="8">
    <location>
        <begin position="780"/>
        <end position="827"/>
    </location>
</feature>
<dbReference type="PANTHER" id="PTHR11347">
    <property type="entry name" value="CYCLIC NUCLEOTIDE PHOSPHODIESTERASE"/>
    <property type="match status" value="1"/>
</dbReference>
<accession>A0A086JI33</accession>
<feature type="binding site" evidence="6">
    <location>
        <position position="2087"/>
    </location>
    <ligand>
        <name>Zn(2+)</name>
        <dbReference type="ChEBI" id="CHEBI:29105"/>
        <label>1</label>
    </ligand>
</feature>
<feature type="compositionally biased region" description="Basic and acidic residues" evidence="8">
    <location>
        <begin position="1544"/>
        <end position="1571"/>
    </location>
</feature>
<dbReference type="PROSITE" id="PS51845">
    <property type="entry name" value="PDEASE_I_2"/>
    <property type="match status" value="1"/>
</dbReference>
<feature type="region of interest" description="Disordered" evidence="8">
    <location>
        <begin position="1229"/>
        <end position="1249"/>
    </location>
</feature>
<feature type="compositionally biased region" description="Basic and acidic residues" evidence="8">
    <location>
        <begin position="45"/>
        <end position="61"/>
    </location>
</feature>
<feature type="region of interest" description="Disordered" evidence="8">
    <location>
        <begin position="517"/>
        <end position="558"/>
    </location>
</feature>
<dbReference type="InterPro" id="IPR003607">
    <property type="entry name" value="HD/PDEase_dom"/>
</dbReference>
<evidence type="ECO:0000256" key="8">
    <source>
        <dbReference type="SAM" id="MobiDB-lite"/>
    </source>
</evidence>
<feature type="active site" description="Proton donor" evidence="4">
    <location>
        <position position="1904"/>
    </location>
</feature>
<keyword evidence="1" id="KW-0140">cGMP</keyword>
<evidence type="ECO:0000313" key="11">
    <source>
        <dbReference type="Proteomes" id="UP000028837"/>
    </source>
</evidence>
<feature type="region of interest" description="Disordered" evidence="8">
    <location>
        <begin position="1298"/>
        <end position="1337"/>
    </location>
</feature>
<dbReference type="Pfam" id="PF00233">
    <property type="entry name" value="PDEase_I"/>
    <property type="match status" value="1"/>
</dbReference>
<dbReference type="PROSITE" id="PS00126">
    <property type="entry name" value="PDEASE_I_1"/>
    <property type="match status" value="1"/>
</dbReference>
<feature type="compositionally biased region" description="Basic and acidic residues" evidence="8">
    <location>
        <begin position="1322"/>
        <end position="1337"/>
    </location>
</feature>
<dbReference type="Proteomes" id="UP000028837">
    <property type="component" value="Unassembled WGS sequence"/>
</dbReference>
<evidence type="ECO:0000313" key="10">
    <source>
        <dbReference type="EMBL" id="KFG31801.1"/>
    </source>
</evidence>
<evidence type="ECO:0000256" key="1">
    <source>
        <dbReference type="ARBA" id="ARBA00022535"/>
    </source>
</evidence>
<dbReference type="SUPFAM" id="SSF55781">
    <property type="entry name" value="GAF domain-like"/>
    <property type="match status" value="1"/>
</dbReference>
<dbReference type="PRINTS" id="PR00387">
    <property type="entry name" value="PDIESTERASE1"/>
</dbReference>
<feature type="region of interest" description="Disordered" evidence="8">
    <location>
        <begin position="909"/>
        <end position="1001"/>
    </location>
</feature>
<keyword evidence="2 6" id="KW-0479">Metal-binding</keyword>
<feature type="binding site" evidence="5">
    <location>
        <position position="2139"/>
    </location>
    <ligand>
        <name>AMP</name>
        <dbReference type="ChEBI" id="CHEBI:456215"/>
    </ligand>
</feature>
<gene>
    <name evidence="10" type="ORF">TGDOM2_293000</name>
</gene>
<comment type="caution">
    <text evidence="10">The sequence shown here is derived from an EMBL/GenBank/DDBJ whole genome shotgun (WGS) entry which is preliminary data.</text>
</comment>
<evidence type="ECO:0000259" key="9">
    <source>
        <dbReference type="PROSITE" id="PS51845"/>
    </source>
</evidence>
<feature type="binding site" evidence="6">
    <location>
        <position position="1945"/>
    </location>
    <ligand>
        <name>Zn(2+)</name>
        <dbReference type="ChEBI" id="CHEBI:29105"/>
        <label>2</label>
    </ligand>
</feature>
<dbReference type="EMBL" id="AHZU02001489">
    <property type="protein sequence ID" value="KFG31801.1"/>
    <property type="molecule type" value="Genomic_DNA"/>
</dbReference>
<feature type="binding site" evidence="5">
    <location>
        <position position="2087"/>
    </location>
    <ligand>
        <name>AMP</name>
        <dbReference type="ChEBI" id="CHEBI:456215"/>
    </ligand>
</feature>
<dbReference type="InterPro" id="IPR002073">
    <property type="entry name" value="PDEase_catalytic_dom"/>
</dbReference>
<feature type="compositionally biased region" description="Basic and acidic residues" evidence="8">
    <location>
        <begin position="909"/>
        <end position="932"/>
    </location>
</feature>
<dbReference type="InterPro" id="IPR023088">
    <property type="entry name" value="PDEase"/>
</dbReference>
<feature type="compositionally biased region" description="Basic and acidic residues" evidence="8">
    <location>
        <begin position="1750"/>
        <end position="1777"/>
    </location>
</feature>
<feature type="compositionally biased region" description="Low complexity" evidence="8">
    <location>
        <begin position="811"/>
        <end position="827"/>
    </location>
</feature>
<feature type="region of interest" description="Disordered" evidence="8">
    <location>
        <begin position="426"/>
        <end position="498"/>
    </location>
</feature>
<reference evidence="10 11" key="1">
    <citation type="submission" date="2014-02" db="EMBL/GenBank/DDBJ databases">
        <authorList>
            <person name="Sibley D."/>
            <person name="Venepally P."/>
            <person name="Karamycheva S."/>
            <person name="Hadjithomas M."/>
            <person name="Khan A."/>
            <person name="Brunk B."/>
            <person name="Roos D."/>
            <person name="Caler E."/>
            <person name="Lorenzi H."/>
        </authorList>
    </citation>
    <scope>NUCLEOTIDE SEQUENCE [LARGE SCALE GENOMIC DNA]</scope>
    <source>
        <strain evidence="10 11">GAB2-2007-GAL-DOM2</strain>
    </source>
</reference>
<feature type="compositionally biased region" description="Basic and acidic residues" evidence="8">
    <location>
        <begin position="1488"/>
        <end position="1503"/>
    </location>
</feature>
<feature type="region of interest" description="Disordered" evidence="8">
    <location>
        <begin position="596"/>
        <end position="662"/>
    </location>
</feature>
<dbReference type="Pfam" id="PF01590">
    <property type="entry name" value="GAF"/>
    <property type="match status" value="1"/>
</dbReference>
<dbReference type="InterPro" id="IPR023174">
    <property type="entry name" value="PDEase_CS"/>
</dbReference>
<feature type="binding site" evidence="6">
    <location>
        <position position="1945"/>
    </location>
    <ligand>
        <name>Zn(2+)</name>
        <dbReference type="ChEBI" id="CHEBI:29105"/>
        <label>1</label>
    </ligand>
</feature>
<dbReference type="InterPro" id="IPR003018">
    <property type="entry name" value="GAF"/>
</dbReference>
<feature type="binding site" evidence="6">
    <location>
        <position position="1944"/>
    </location>
    <ligand>
        <name>Zn(2+)</name>
        <dbReference type="ChEBI" id="CHEBI:29105"/>
        <label>1</label>
    </ligand>
</feature>
<feature type="compositionally biased region" description="Polar residues" evidence="8">
    <location>
        <begin position="520"/>
        <end position="531"/>
    </location>
</feature>
<feature type="compositionally biased region" description="Basic and acidic residues" evidence="8">
    <location>
        <begin position="426"/>
        <end position="440"/>
    </location>
</feature>
<dbReference type="CDD" id="cd00077">
    <property type="entry name" value="HDc"/>
    <property type="match status" value="1"/>
</dbReference>
<dbReference type="GO" id="GO:0004114">
    <property type="term" value="F:3',5'-cyclic-nucleotide phosphodiesterase activity"/>
    <property type="evidence" value="ECO:0007669"/>
    <property type="project" value="InterPro"/>
</dbReference>
<feature type="compositionally biased region" description="Polar residues" evidence="8">
    <location>
        <begin position="66"/>
        <end position="76"/>
    </location>
</feature>
<feature type="compositionally biased region" description="Low complexity" evidence="8">
    <location>
        <begin position="933"/>
        <end position="945"/>
    </location>
</feature>
<evidence type="ECO:0000256" key="2">
    <source>
        <dbReference type="ARBA" id="ARBA00022723"/>
    </source>
</evidence>
<feature type="region of interest" description="Disordered" evidence="8">
    <location>
        <begin position="678"/>
        <end position="702"/>
    </location>
</feature>
<dbReference type="SMART" id="SM00471">
    <property type="entry name" value="HDc"/>
    <property type="match status" value="1"/>
</dbReference>
<dbReference type="InterPro" id="IPR029016">
    <property type="entry name" value="GAF-like_dom_sf"/>
</dbReference>
<feature type="compositionally biased region" description="Basic and acidic residues" evidence="8">
    <location>
        <begin position="455"/>
        <end position="495"/>
    </location>
</feature>
<dbReference type="InterPro" id="IPR036971">
    <property type="entry name" value="PDEase_catalytic_dom_sf"/>
</dbReference>
<dbReference type="SUPFAM" id="SSF109604">
    <property type="entry name" value="HD-domain/PDEase-like"/>
    <property type="match status" value="1"/>
</dbReference>
<organism evidence="10 11">
    <name type="scientific">Toxoplasma gondii GAB2-2007-GAL-DOM2</name>
    <dbReference type="NCBI Taxonomy" id="1130820"/>
    <lineage>
        <taxon>Eukaryota</taxon>
        <taxon>Sar</taxon>
        <taxon>Alveolata</taxon>
        <taxon>Apicomplexa</taxon>
        <taxon>Conoidasida</taxon>
        <taxon>Coccidia</taxon>
        <taxon>Eucoccidiorida</taxon>
        <taxon>Eimeriorina</taxon>
        <taxon>Sarcocystidae</taxon>
        <taxon>Toxoplasma</taxon>
    </lineage>
</organism>
<dbReference type="Gene3D" id="3.30.450.40">
    <property type="match status" value="1"/>
</dbReference>